<evidence type="ECO:0000256" key="8">
    <source>
        <dbReference type="ARBA" id="ARBA00023053"/>
    </source>
</evidence>
<dbReference type="InterPro" id="IPR018422">
    <property type="entry name" value="Cation/H_exchanger_CPA1"/>
</dbReference>
<keyword evidence="6 13" id="KW-0812">Transmembrane</keyword>
<feature type="transmembrane region" description="Helical" evidence="13">
    <location>
        <begin position="316"/>
        <end position="340"/>
    </location>
</feature>
<dbReference type="PANTHER" id="PTHR10110">
    <property type="entry name" value="SODIUM/HYDROGEN EXCHANGER"/>
    <property type="match status" value="1"/>
</dbReference>
<name>A0ABV4B8Z6_9GAMM</name>
<dbReference type="EMBL" id="JBDKXB010000001">
    <property type="protein sequence ID" value="MEY6430788.1"/>
    <property type="molecule type" value="Genomic_DNA"/>
</dbReference>
<evidence type="ECO:0000256" key="5">
    <source>
        <dbReference type="ARBA" id="ARBA00022475"/>
    </source>
</evidence>
<feature type="transmembrane region" description="Helical" evidence="13">
    <location>
        <begin position="287"/>
        <end position="310"/>
    </location>
</feature>
<feature type="domain" description="Cation/H+ exchanger transmembrane" evidence="14">
    <location>
        <begin position="13"/>
        <end position="406"/>
    </location>
</feature>
<evidence type="ECO:0000256" key="7">
    <source>
        <dbReference type="ARBA" id="ARBA00022989"/>
    </source>
</evidence>
<evidence type="ECO:0000256" key="2">
    <source>
        <dbReference type="ARBA" id="ARBA00007367"/>
    </source>
</evidence>
<feature type="transmembrane region" description="Helical" evidence="13">
    <location>
        <begin position="255"/>
        <end position="275"/>
    </location>
</feature>
<proteinExistence type="inferred from homology"/>
<feature type="transmembrane region" description="Helical" evidence="13">
    <location>
        <begin position="130"/>
        <end position="153"/>
    </location>
</feature>
<keyword evidence="16" id="KW-1185">Reference proteome</keyword>
<evidence type="ECO:0000256" key="13">
    <source>
        <dbReference type="SAM" id="Phobius"/>
    </source>
</evidence>
<keyword evidence="8" id="KW-0915">Sodium</keyword>
<feature type="transmembrane region" description="Helical" evidence="13">
    <location>
        <begin position="70"/>
        <end position="87"/>
    </location>
</feature>
<keyword evidence="9" id="KW-0406">Ion transport</keyword>
<evidence type="ECO:0000256" key="1">
    <source>
        <dbReference type="ARBA" id="ARBA00004651"/>
    </source>
</evidence>
<organism evidence="15 16">
    <name type="scientific">Thioalkalicoccus limnaeus</name>
    <dbReference type="NCBI Taxonomy" id="120681"/>
    <lineage>
        <taxon>Bacteria</taxon>
        <taxon>Pseudomonadati</taxon>
        <taxon>Pseudomonadota</taxon>
        <taxon>Gammaproteobacteria</taxon>
        <taxon>Chromatiales</taxon>
        <taxon>Chromatiaceae</taxon>
        <taxon>Thioalkalicoccus</taxon>
    </lineage>
</organism>
<dbReference type="Pfam" id="PF00999">
    <property type="entry name" value="Na_H_Exchanger"/>
    <property type="match status" value="1"/>
</dbReference>
<dbReference type="RefSeq" id="WP_369665176.1">
    <property type="nucleotide sequence ID" value="NZ_JBDKXB010000001.1"/>
</dbReference>
<evidence type="ECO:0000313" key="16">
    <source>
        <dbReference type="Proteomes" id="UP001564408"/>
    </source>
</evidence>
<evidence type="ECO:0000256" key="9">
    <source>
        <dbReference type="ARBA" id="ARBA00023065"/>
    </source>
</evidence>
<dbReference type="Proteomes" id="UP001564408">
    <property type="component" value="Unassembled WGS sequence"/>
</dbReference>
<feature type="transmembrane region" description="Helical" evidence="13">
    <location>
        <begin position="200"/>
        <end position="221"/>
    </location>
</feature>
<accession>A0ABV4B8Z6</accession>
<gene>
    <name evidence="15" type="ORF">ABC977_00015</name>
</gene>
<feature type="transmembrane region" description="Helical" evidence="13">
    <location>
        <begin position="29"/>
        <end position="50"/>
    </location>
</feature>
<keyword evidence="4" id="KW-0050">Antiport</keyword>
<keyword evidence="7 13" id="KW-1133">Transmembrane helix</keyword>
<evidence type="ECO:0000256" key="12">
    <source>
        <dbReference type="SAM" id="MobiDB-lite"/>
    </source>
</evidence>
<dbReference type="Gene3D" id="6.10.140.1330">
    <property type="match status" value="1"/>
</dbReference>
<evidence type="ECO:0000256" key="11">
    <source>
        <dbReference type="ARBA" id="ARBA00023201"/>
    </source>
</evidence>
<feature type="transmembrane region" description="Helical" evidence="13">
    <location>
        <begin position="233"/>
        <end position="249"/>
    </location>
</feature>
<comment type="similarity">
    <text evidence="2">Belongs to the monovalent cation:proton antiporter 1 (CPA1) transporter (TC 2.A.36) family.</text>
</comment>
<keyword evidence="3" id="KW-0813">Transport</keyword>
<evidence type="ECO:0000313" key="15">
    <source>
        <dbReference type="EMBL" id="MEY6430788.1"/>
    </source>
</evidence>
<feature type="transmembrane region" description="Helical" evidence="13">
    <location>
        <begin position="385"/>
        <end position="405"/>
    </location>
</feature>
<reference evidence="15 16" key="1">
    <citation type="submission" date="2024-05" db="EMBL/GenBank/DDBJ databases">
        <title>Genome Sequence and Characterization of the New Strain Purple Sulfur Bacterium of Genus Thioalkalicoccus.</title>
        <authorList>
            <person name="Bryantseva I.A."/>
            <person name="Kyndt J.A."/>
            <person name="Imhoff J.F."/>
        </authorList>
    </citation>
    <scope>NUCLEOTIDE SEQUENCE [LARGE SCALE GENOMIC DNA]</scope>
    <source>
        <strain evidence="15 16">Um2</strain>
    </source>
</reference>
<evidence type="ECO:0000256" key="6">
    <source>
        <dbReference type="ARBA" id="ARBA00022692"/>
    </source>
</evidence>
<evidence type="ECO:0000256" key="3">
    <source>
        <dbReference type="ARBA" id="ARBA00022448"/>
    </source>
</evidence>
<keyword evidence="10 13" id="KW-0472">Membrane</keyword>
<dbReference type="InterPro" id="IPR006153">
    <property type="entry name" value="Cation/H_exchanger_TM"/>
</dbReference>
<feature type="transmembrane region" description="Helical" evidence="13">
    <location>
        <begin position="6"/>
        <end position="22"/>
    </location>
</feature>
<dbReference type="PANTHER" id="PTHR10110:SF195">
    <property type="entry name" value="NA(+)_H(+) ANTIPORTER NHAS2"/>
    <property type="match status" value="1"/>
</dbReference>
<comment type="caution">
    <text evidence="15">The sequence shown here is derived from an EMBL/GenBank/DDBJ whole genome shotgun (WGS) entry which is preliminary data.</text>
</comment>
<feature type="region of interest" description="Disordered" evidence="12">
    <location>
        <begin position="415"/>
        <end position="437"/>
    </location>
</feature>
<feature type="transmembrane region" description="Helical" evidence="13">
    <location>
        <begin position="99"/>
        <end position="124"/>
    </location>
</feature>
<keyword evidence="11" id="KW-0739">Sodium transport</keyword>
<comment type="subcellular location">
    <subcellularLocation>
        <location evidence="1">Cell membrane</location>
        <topology evidence="1">Multi-pass membrane protein</topology>
    </subcellularLocation>
</comment>
<feature type="transmembrane region" description="Helical" evidence="13">
    <location>
        <begin position="352"/>
        <end position="373"/>
    </location>
</feature>
<protein>
    <submittedName>
        <fullName evidence="15">Sodium:proton antiporter</fullName>
    </submittedName>
</protein>
<feature type="compositionally biased region" description="Polar residues" evidence="12">
    <location>
        <begin position="422"/>
        <end position="437"/>
    </location>
</feature>
<keyword evidence="5" id="KW-1003">Cell membrane</keyword>
<evidence type="ECO:0000259" key="14">
    <source>
        <dbReference type="Pfam" id="PF00999"/>
    </source>
</evidence>
<evidence type="ECO:0000256" key="4">
    <source>
        <dbReference type="ARBA" id="ARBA00022449"/>
    </source>
</evidence>
<evidence type="ECO:0000256" key="10">
    <source>
        <dbReference type="ARBA" id="ARBA00023136"/>
    </source>
</evidence>
<sequence length="437" mass="46047">MRLIDIIAILLSLSALFSWFNQRHLRLPTTIALMLISLLMSLGLLALKPVAPGLEDQMRELSLSIHFDDAVLHGMLGLLLFAGALQVKLEDLAKQRWIIGILASASVIGATILVGLGSWGLFALIGLDVPLIYCLIFGALIAPTDPIAVLGILKGAGAPKSIETKITGESLFNDGIAIVSFLILLGIAASGQAIELREVVGLFVKEVLGALALGALIGWLANQLLRRVEDSKAVVLITLAVAASVFSLADRLHLSAPIAVVVAGLLVGHHARSLAMSSRGRDQLKTFWELVDEILNAVLFVMIGLEVLILNFTGQYLAAGLLAIPLVLLARLISVGLPIGMMRRFRRFSPGVVTLLTWGGLRGGVSVALALSLPAGEVRDTLVAVTYVVVVFSIVVQGLTLGPVVQAISNRAKPDLAEAGSDPSTTKGWSDGSGASQ</sequence>
<feature type="transmembrane region" description="Helical" evidence="13">
    <location>
        <begin position="174"/>
        <end position="194"/>
    </location>
</feature>